<keyword evidence="3" id="KW-1185">Reference proteome</keyword>
<dbReference type="Proteomes" id="UP000469125">
    <property type="component" value="Unassembled WGS sequence"/>
</dbReference>
<dbReference type="InterPro" id="IPR025695">
    <property type="entry name" value="DoxX-like"/>
</dbReference>
<keyword evidence="1" id="KW-0472">Membrane</keyword>
<reference evidence="2 3" key="1">
    <citation type="submission" date="2019-11" db="EMBL/GenBank/DDBJ databases">
        <authorList>
            <person name="Li X."/>
        </authorList>
    </citation>
    <scope>NUCLEOTIDE SEQUENCE [LARGE SCALE GENOMIC DNA]</scope>
    <source>
        <strain evidence="2 3">L9</strain>
    </source>
</reference>
<evidence type="ECO:0000313" key="2">
    <source>
        <dbReference type="EMBL" id="MUK90292.1"/>
    </source>
</evidence>
<evidence type="ECO:0000313" key="3">
    <source>
        <dbReference type="Proteomes" id="UP000469125"/>
    </source>
</evidence>
<feature type="transmembrane region" description="Helical" evidence="1">
    <location>
        <begin position="166"/>
        <end position="186"/>
    </location>
</feature>
<protein>
    <recommendedName>
        <fullName evidence="4">DoxX-like family protein</fullName>
    </recommendedName>
</protein>
<comment type="caution">
    <text evidence="2">The sequence shown here is derived from an EMBL/GenBank/DDBJ whole genome shotgun (WGS) entry which is preliminary data.</text>
</comment>
<keyword evidence="1" id="KW-1133">Transmembrane helix</keyword>
<feature type="transmembrane region" description="Helical" evidence="1">
    <location>
        <begin position="216"/>
        <end position="234"/>
    </location>
</feature>
<name>A0A6N8FKW6_9BACI</name>
<dbReference type="EMBL" id="WOCA01000019">
    <property type="protein sequence ID" value="MUK90292.1"/>
    <property type="molecule type" value="Genomic_DNA"/>
</dbReference>
<dbReference type="Pfam" id="PF13781">
    <property type="entry name" value="DoxX_3"/>
    <property type="match status" value="1"/>
</dbReference>
<sequence length="301" mass="34761">MKHNPIYVEIPLHTDMAKLWQATQQPDLHEQWDLRFSSITYMPKKDGKPQEFSYKTKIGFGLEIEGWGRSVGGHHAEDGSRTSSLHFGTDQSISIIREGRGYWKYIPESNHSITFLTQYNYEPSFGKLGALFDKLIFRPMIGWGTALSFDVLKNWLEKGETPASQYIRFFCTWILSFFFALIWIYHGLVPKLLYMYPDEVTMLTKTIPLTYSQGEFMVYVAGVLEMLFGVLWLFYRNKRRLFVVQVVMFPILMLGAILAEPGYVIQPFNPLTFNLALIILSVIGILLSKGVPTAKNCKRKR</sequence>
<feature type="transmembrane region" description="Helical" evidence="1">
    <location>
        <begin position="271"/>
        <end position="291"/>
    </location>
</feature>
<accession>A0A6N8FKW6</accession>
<dbReference type="AlphaFoldDB" id="A0A6N8FKW6"/>
<dbReference type="RefSeq" id="WP_155670951.1">
    <property type="nucleotide sequence ID" value="NZ_WOCA01000019.1"/>
</dbReference>
<keyword evidence="1" id="KW-0812">Transmembrane</keyword>
<dbReference type="SUPFAM" id="SSF55961">
    <property type="entry name" value="Bet v1-like"/>
    <property type="match status" value="1"/>
</dbReference>
<evidence type="ECO:0000256" key="1">
    <source>
        <dbReference type="SAM" id="Phobius"/>
    </source>
</evidence>
<gene>
    <name evidence="2" type="ORF">GMD78_18110</name>
</gene>
<feature type="transmembrane region" description="Helical" evidence="1">
    <location>
        <begin position="241"/>
        <end position="259"/>
    </location>
</feature>
<organism evidence="2 3">
    <name type="scientific">Ornithinibacillus caprae</name>
    <dbReference type="NCBI Taxonomy" id="2678566"/>
    <lineage>
        <taxon>Bacteria</taxon>
        <taxon>Bacillati</taxon>
        <taxon>Bacillota</taxon>
        <taxon>Bacilli</taxon>
        <taxon>Bacillales</taxon>
        <taxon>Bacillaceae</taxon>
        <taxon>Ornithinibacillus</taxon>
    </lineage>
</organism>
<proteinExistence type="predicted"/>
<evidence type="ECO:0008006" key="4">
    <source>
        <dbReference type="Google" id="ProtNLM"/>
    </source>
</evidence>